<sequence length="169" mass="18231">WAEEWHMLPRTSFRSVLWSWISATGIFCGDISISAAARKAYRLDVTVVATVGGKGAIKESRIFCLKRGTLVPYFPLPVTAYLMQEDHSGTDSTDGAKIIFFNCGISQLSHAPDRPSISECNTPANASAATHCLDLSLAIVNSSTAPLSANTTGMPHSCTSRLKIRAKLE</sequence>
<dbReference type="AlphaFoldDB" id="A0A9D5AKC0"/>
<name>A0A9D5AKC0_PEA</name>
<dbReference type="Proteomes" id="UP001058974">
    <property type="component" value="Chromosome 5"/>
</dbReference>
<evidence type="ECO:0000313" key="2">
    <source>
        <dbReference type="EMBL" id="KAI5408875.1"/>
    </source>
</evidence>
<feature type="non-terminal residue" evidence="2">
    <location>
        <position position="1"/>
    </location>
</feature>
<organism evidence="2 3">
    <name type="scientific">Pisum sativum</name>
    <name type="common">Garden pea</name>
    <name type="synonym">Lathyrus oleraceus</name>
    <dbReference type="NCBI Taxonomy" id="3888"/>
    <lineage>
        <taxon>Eukaryota</taxon>
        <taxon>Viridiplantae</taxon>
        <taxon>Streptophyta</taxon>
        <taxon>Embryophyta</taxon>
        <taxon>Tracheophyta</taxon>
        <taxon>Spermatophyta</taxon>
        <taxon>Magnoliopsida</taxon>
        <taxon>eudicotyledons</taxon>
        <taxon>Gunneridae</taxon>
        <taxon>Pentapetalae</taxon>
        <taxon>rosids</taxon>
        <taxon>fabids</taxon>
        <taxon>Fabales</taxon>
        <taxon>Fabaceae</taxon>
        <taxon>Papilionoideae</taxon>
        <taxon>50 kb inversion clade</taxon>
        <taxon>NPAAA clade</taxon>
        <taxon>Hologalegina</taxon>
        <taxon>IRL clade</taxon>
        <taxon>Fabeae</taxon>
        <taxon>Lathyrus</taxon>
    </lineage>
</organism>
<evidence type="ECO:0000313" key="3">
    <source>
        <dbReference type="Proteomes" id="UP001058974"/>
    </source>
</evidence>
<keyword evidence="1" id="KW-0812">Transmembrane</keyword>
<feature type="transmembrane region" description="Helical" evidence="1">
    <location>
        <begin position="17"/>
        <end position="37"/>
    </location>
</feature>
<evidence type="ECO:0000256" key="1">
    <source>
        <dbReference type="SAM" id="Phobius"/>
    </source>
</evidence>
<keyword evidence="1" id="KW-0472">Membrane</keyword>
<protein>
    <submittedName>
        <fullName evidence="2">Uncharacterized protein</fullName>
    </submittedName>
</protein>
<comment type="caution">
    <text evidence="2">The sequence shown here is derived from an EMBL/GenBank/DDBJ whole genome shotgun (WGS) entry which is preliminary data.</text>
</comment>
<keyword evidence="1" id="KW-1133">Transmembrane helix</keyword>
<accession>A0A9D5AKC0</accession>
<proteinExistence type="predicted"/>
<keyword evidence="3" id="KW-1185">Reference proteome</keyword>
<dbReference type="Gramene" id="Psat05G0463300-T1">
    <property type="protein sequence ID" value="KAI5408875.1"/>
    <property type="gene ID" value="KIW84_054633"/>
</dbReference>
<gene>
    <name evidence="2" type="ORF">KIW84_054633</name>
</gene>
<reference evidence="2 3" key="1">
    <citation type="journal article" date="2022" name="Nat. Genet.">
        <title>Improved pea reference genome and pan-genome highlight genomic features and evolutionary characteristics.</title>
        <authorList>
            <person name="Yang T."/>
            <person name="Liu R."/>
            <person name="Luo Y."/>
            <person name="Hu S."/>
            <person name="Wang D."/>
            <person name="Wang C."/>
            <person name="Pandey M.K."/>
            <person name="Ge S."/>
            <person name="Xu Q."/>
            <person name="Li N."/>
            <person name="Li G."/>
            <person name="Huang Y."/>
            <person name="Saxena R.K."/>
            <person name="Ji Y."/>
            <person name="Li M."/>
            <person name="Yan X."/>
            <person name="He Y."/>
            <person name="Liu Y."/>
            <person name="Wang X."/>
            <person name="Xiang C."/>
            <person name="Varshney R.K."/>
            <person name="Ding H."/>
            <person name="Gao S."/>
            <person name="Zong X."/>
        </authorList>
    </citation>
    <scope>NUCLEOTIDE SEQUENCE [LARGE SCALE GENOMIC DNA]</scope>
    <source>
        <strain evidence="2 3">cv. Zhongwan 6</strain>
    </source>
</reference>
<dbReference type="EMBL" id="JAMSHJ010000005">
    <property type="protein sequence ID" value="KAI5408875.1"/>
    <property type="molecule type" value="Genomic_DNA"/>
</dbReference>